<protein>
    <submittedName>
        <fullName evidence="1">Uncharacterized protein</fullName>
    </submittedName>
</protein>
<evidence type="ECO:0000313" key="2">
    <source>
        <dbReference type="Proteomes" id="UP001305647"/>
    </source>
</evidence>
<proteinExistence type="predicted"/>
<dbReference type="AlphaFoldDB" id="A0AAN6SZ33"/>
<sequence length="168" mass="18154">MSAMFLFQLIAYKSSVSPESFDAQRTHDVVQCTNLVDQSHITNPRCAPTRDRMRHKSLAGFDQDIAETTQLDGMAPDAAGSEPSRALGPRTLGGVGAVISELAARFQRVGTVGLGRGCRRNRVLCSVGSLAWEKGGLARQVCRGRRDGSGYICAAWVARCDDWGLIVL</sequence>
<accession>A0AAN6SZ33</accession>
<comment type="caution">
    <text evidence="1">The sequence shown here is derived from an EMBL/GenBank/DDBJ whole genome shotgun (WGS) entry which is preliminary data.</text>
</comment>
<name>A0AAN6SZ33_9PEZI</name>
<reference evidence="1" key="1">
    <citation type="journal article" date="2023" name="Mol. Phylogenet. Evol.">
        <title>Genome-scale phylogeny and comparative genomics of the fungal order Sordariales.</title>
        <authorList>
            <person name="Hensen N."/>
            <person name="Bonometti L."/>
            <person name="Westerberg I."/>
            <person name="Brannstrom I.O."/>
            <person name="Guillou S."/>
            <person name="Cros-Aarteil S."/>
            <person name="Calhoun S."/>
            <person name="Haridas S."/>
            <person name="Kuo A."/>
            <person name="Mondo S."/>
            <person name="Pangilinan J."/>
            <person name="Riley R."/>
            <person name="LaButti K."/>
            <person name="Andreopoulos B."/>
            <person name="Lipzen A."/>
            <person name="Chen C."/>
            <person name="Yan M."/>
            <person name="Daum C."/>
            <person name="Ng V."/>
            <person name="Clum A."/>
            <person name="Steindorff A."/>
            <person name="Ohm R.A."/>
            <person name="Martin F."/>
            <person name="Silar P."/>
            <person name="Natvig D.O."/>
            <person name="Lalanne C."/>
            <person name="Gautier V."/>
            <person name="Ament-Velasquez S.L."/>
            <person name="Kruys A."/>
            <person name="Hutchinson M.I."/>
            <person name="Powell A.J."/>
            <person name="Barry K."/>
            <person name="Miller A.N."/>
            <person name="Grigoriev I.V."/>
            <person name="Debuchy R."/>
            <person name="Gladieux P."/>
            <person name="Hiltunen Thoren M."/>
            <person name="Johannesson H."/>
        </authorList>
    </citation>
    <scope>NUCLEOTIDE SEQUENCE</scope>
    <source>
        <strain evidence="1">CBS 757.83</strain>
    </source>
</reference>
<gene>
    <name evidence="1" type="ORF">N658DRAFT_223866</name>
</gene>
<evidence type="ECO:0000313" key="1">
    <source>
        <dbReference type="EMBL" id="KAK4098291.1"/>
    </source>
</evidence>
<dbReference type="EMBL" id="MU863660">
    <property type="protein sequence ID" value="KAK4098291.1"/>
    <property type="molecule type" value="Genomic_DNA"/>
</dbReference>
<organism evidence="1 2">
    <name type="scientific">Parathielavia hyrcaniae</name>
    <dbReference type="NCBI Taxonomy" id="113614"/>
    <lineage>
        <taxon>Eukaryota</taxon>
        <taxon>Fungi</taxon>
        <taxon>Dikarya</taxon>
        <taxon>Ascomycota</taxon>
        <taxon>Pezizomycotina</taxon>
        <taxon>Sordariomycetes</taxon>
        <taxon>Sordariomycetidae</taxon>
        <taxon>Sordariales</taxon>
        <taxon>Chaetomiaceae</taxon>
        <taxon>Parathielavia</taxon>
    </lineage>
</organism>
<keyword evidence="2" id="KW-1185">Reference proteome</keyword>
<reference evidence="1" key="2">
    <citation type="submission" date="2023-05" db="EMBL/GenBank/DDBJ databases">
        <authorList>
            <consortium name="Lawrence Berkeley National Laboratory"/>
            <person name="Steindorff A."/>
            <person name="Hensen N."/>
            <person name="Bonometti L."/>
            <person name="Westerberg I."/>
            <person name="Brannstrom I.O."/>
            <person name="Guillou S."/>
            <person name="Cros-Aarteil S."/>
            <person name="Calhoun S."/>
            <person name="Haridas S."/>
            <person name="Kuo A."/>
            <person name="Mondo S."/>
            <person name="Pangilinan J."/>
            <person name="Riley R."/>
            <person name="Labutti K."/>
            <person name="Andreopoulos B."/>
            <person name="Lipzen A."/>
            <person name="Chen C."/>
            <person name="Yanf M."/>
            <person name="Daum C."/>
            <person name="Ng V."/>
            <person name="Clum A."/>
            <person name="Ohm R."/>
            <person name="Martin F."/>
            <person name="Silar P."/>
            <person name="Natvig D."/>
            <person name="Lalanne C."/>
            <person name="Gautier V."/>
            <person name="Ament-Velasquez S.L."/>
            <person name="Kruys A."/>
            <person name="Hutchinson M.I."/>
            <person name="Powell A.J."/>
            <person name="Barry K."/>
            <person name="Miller A.N."/>
            <person name="Grigoriev I.V."/>
            <person name="Debuchy R."/>
            <person name="Gladieux P."/>
            <person name="Thoren M.H."/>
            <person name="Johannesson H."/>
        </authorList>
    </citation>
    <scope>NUCLEOTIDE SEQUENCE</scope>
    <source>
        <strain evidence="1">CBS 757.83</strain>
    </source>
</reference>
<dbReference type="Proteomes" id="UP001305647">
    <property type="component" value="Unassembled WGS sequence"/>
</dbReference>